<feature type="transmembrane region" description="Helical" evidence="2">
    <location>
        <begin position="409"/>
        <end position="433"/>
    </location>
</feature>
<reference evidence="4 6" key="2">
    <citation type="journal article" date="2018" name="Elife">
        <title>Functional genomics of lipid metabolism in the oleaginous yeast Rhodosporidium toruloides.</title>
        <authorList>
            <person name="Coradetti S.T."/>
            <person name="Pinel D."/>
            <person name="Geiselman G."/>
            <person name="Ito M."/>
            <person name="Mondo S."/>
            <person name="Reilly M.C."/>
            <person name="Cheng Y.F."/>
            <person name="Bauer S."/>
            <person name="Grigoriev I."/>
            <person name="Gladden J.M."/>
            <person name="Simmons B.A."/>
            <person name="Brem R."/>
            <person name="Arkin A.P."/>
            <person name="Skerker J.M."/>
        </authorList>
    </citation>
    <scope>NUCLEOTIDE SEQUENCE [LARGE SCALE GENOMIC DNA]</scope>
    <source>
        <strain evidence="4 6">NBRC 0880</strain>
    </source>
</reference>
<feature type="transmembrane region" description="Helical" evidence="2">
    <location>
        <begin position="108"/>
        <end position="127"/>
    </location>
</feature>
<dbReference type="OMA" id="KESEWDE"/>
<keyword evidence="2" id="KW-0812">Transmembrane</keyword>
<feature type="transmembrane region" description="Helical" evidence="2">
    <location>
        <begin position="147"/>
        <end position="169"/>
    </location>
</feature>
<feature type="transmembrane region" description="Helical" evidence="2">
    <location>
        <begin position="64"/>
        <end position="87"/>
    </location>
</feature>
<reference evidence="3 5" key="1">
    <citation type="submission" date="2015-07" db="EMBL/GenBank/DDBJ databases">
        <authorList>
            <person name="Cajimat M.N.B."/>
            <person name="Milazzo M.L."/>
            <person name="Fulhorst C.F."/>
        </authorList>
    </citation>
    <scope>NUCLEOTIDE SEQUENCE [LARGE SCALE GENOMIC DNA]</scope>
    <source>
        <strain evidence="3">Single colony</strain>
    </source>
</reference>
<feature type="transmembrane region" description="Helical" evidence="2">
    <location>
        <begin position="181"/>
        <end position="207"/>
    </location>
</feature>
<dbReference type="EMBL" id="CWKI01000005">
    <property type="protein sequence ID" value="CTR06835.1"/>
    <property type="molecule type" value="Genomic_DNA"/>
</dbReference>
<accession>A0A0K3CE72</accession>
<gene>
    <name evidence="3" type="primary">FGENESH: predicted gene_5.241</name>
    <name evidence="4" type="ORF">AAT19DRAFT_14030</name>
    <name evidence="3" type="ORF">BN2166_0026960</name>
</gene>
<keyword evidence="2" id="KW-0472">Membrane</keyword>
<feature type="transmembrane region" description="Helical" evidence="2">
    <location>
        <begin position="268"/>
        <end position="289"/>
    </location>
</feature>
<name>A0A0K3CE72_RHOTO</name>
<evidence type="ECO:0000313" key="6">
    <source>
        <dbReference type="Proteomes" id="UP000239560"/>
    </source>
</evidence>
<evidence type="ECO:0000313" key="4">
    <source>
        <dbReference type="EMBL" id="PRQ75008.1"/>
    </source>
</evidence>
<dbReference type="Proteomes" id="UP000239560">
    <property type="component" value="Unassembled WGS sequence"/>
</dbReference>
<feature type="region of interest" description="Disordered" evidence="1">
    <location>
        <begin position="312"/>
        <end position="339"/>
    </location>
</feature>
<dbReference type="AlphaFoldDB" id="A0A0K3CE72"/>
<feature type="compositionally biased region" description="Low complexity" evidence="1">
    <location>
        <begin position="530"/>
        <end position="547"/>
    </location>
</feature>
<feature type="compositionally biased region" description="Low complexity" evidence="1">
    <location>
        <begin position="329"/>
        <end position="339"/>
    </location>
</feature>
<proteinExistence type="predicted"/>
<keyword evidence="5" id="KW-1185">Reference proteome</keyword>
<dbReference type="Proteomes" id="UP000199069">
    <property type="component" value="Unassembled WGS sequence"/>
</dbReference>
<protein>
    <recommendedName>
        <fullName evidence="7">Proteophosphoglycan ppg4</fullName>
    </recommendedName>
</protein>
<evidence type="ECO:0000313" key="3">
    <source>
        <dbReference type="EMBL" id="CTR06835.1"/>
    </source>
</evidence>
<evidence type="ECO:0008006" key="7">
    <source>
        <dbReference type="Google" id="ProtNLM"/>
    </source>
</evidence>
<sequence length="547" mass="60499">MSAPGSSGLGGWSSLIPPGAEWIEPNYEQILKSVAAGESPYLVIIDIVRNLYHPSVPAGFTGQLYFLLGLFAIHTLILVLGLAIRLAQGRLWFFTRLDRTVVLPNTSTLYAFCAIVYAALGIVLIVASIDISRGGDLPRWYQGMRASWFGCLWVGAYFEIWSTLCGSYIRKKGAFYKESRVKTVLAILIPLAVLLIAWVPPLVIFYFSVNAYNHSFIVAGEIVDMLEEWQKTWTPAKGLEIDKLATLFAPGSELGHDFTRSSHLTRTGYAYVAGVLLATFAIYLVGVWLEVAHLSQTVSDLRTQAKEAVYKRNRGARPSDLTDKTNERSNSSASTPSLSTRIARQLDEEQFAHDGRTEATQHPWTLLAWVRRNRLYSAGCIATMLLVNAGIDLWQATTHIDLRYPSGQFIVEILISCWMNGILSTAVALLLLFRSLDASTSPFLTLLRRRLPFLPFPPAVTCSNATRSLITTEPPRYAAAYATGSVPLVERTTTRSFNEAAESETPLPVMLSERGRKESEWDEHEQEKQGAWSAIAGSSAPSSPRAV</sequence>
<dbReference type="EMBL" id="LCTV02000005">
    <property type="protein sequence ID" value="PRQ75008.1"/>
    <property type="molecule type" value="Genomic_DNA"/>
</dbReference>
<organism evidence="3 5">
    <name type="scientific">Rhodotorula toruloides</name>
    <name type="common">Yeast</name>
    <name type="synonym">Rhodosporidium toruloides</name>
    <dbReference type="NCBI Taxonomy" id="5286"/>
    <lineage>
        <taxon>Eukaryota</taxon>
        <taxon>Fungi</taxon>
        <taxon>Dikarya</taxon>
        <taxon>Basidiomycota</taxon>
        <taxon>Pucciniomycotina</taxon>
        <taxon>Microbotryomycetes</taxon>
        <taxon>Sporidiobolales</taxon>
        <taxon>Sporidiobolaceae</taxon>
        <taxon>Rhodotorula</taxon>
    </lineage>
</organism>
<evidence type="ECO:0000256" key="2">
    <source>
        <dbReference type="SAM" id="Phobius"/>
    </source>
</evidence>
<keyword evidence="2" id="KW-1133">Transmembrane helix</keyword>
<feature type="transmembrane region" description="Helical" evidence="2">
    <location>
        <begin position="375"/>
        <end position="397"/>
    </location>
</feature>
<dbReference type="OrthoDB" id="2535424at2759"/>
<evidence type="ECO:0000256" key="1">
    <source>
        <dbReference type="SAM" id="MobiDB-lite"/>
    </source>
</evidence>
<evidence type="ECO:0000313" key="5">
    <source>
        <dbReference type="Proteomes" id="UP000199069"/>
    </source>
</evidence>
<feature type="region of interest" description="Disordered" evidence="1">
    <location>
        <begin position="499"/>
        <end position="547"/>
    </location>
</feature>